<dbReference type="Proteomes" id="UP000789396">
    <property type="component" value="Unassembled WGS sequence"/>
</dbReference>
<feature type="region of interest" description="Disordered" evidence="1">
    <location>
        <begin position="1"/>
        <end position="30"/>
    </location>
</feature>
<proteinExistence type="predicted"/>
<feature type="non-terminal residue" evidence="2">
    <location>
        <position position="51"/>
    </location>
</feature>
<organism evidence="2 3">
    <name type="scientific">Racocetra fulgida</name>
    <dbReference type="NCBI Taxonomy" id="60492"/>
    <lineage>
        <taxon>Eukaryota</taxon>
        <taxon>Fungi</taxon>
        <taxon>Fungi incertae sedis</taxon>
        <taxon>Mucoromycota</taxon>
        <taxon>Glomeromycotina</taxon>
        <taxon>Glomeromycetes</taxon>
        <taxon>Diversisporales</taxon>
        <taxon>Gigasporaceae</taxon>
        <taxon>Racocetra</taxon>
    </lineage>
</organism>
<name>A0A9N9JYC5_9GLOM</name>
<keyword evidence="3" id="KW-1185">Reference proteome</keyword>
<accession>A0A9N9JYC5</accession>
<reference evidence="2" key="1">
    <citation type="submission" date="2021-06" db="EMBL/GenBank/DDBJ databases">
        <authorList>
            <person name="Kallberg Y."/>
            <person name="Tangrot J."/>
            <person name="Rosling A."/>
        </authorList>
    </citation>
    <scope>NUCLEOTIDE SEQUENCE</scope>
    <source>
        <strain evidence="2">IN212</strain>
    </source>
</reference>
<sequence>NQKSLQRSTERIKKVHHRENRKKSKESRTIGIIEKDHHWVNRKNPPLGESK</sequence>
<protein>
    <submittedName>
        <fullName evidence="2">15439_t:CDS:1</fullName>
    </submittedName>
</protein>
<dbReference type="EMBL" id="CAJVPZ010068206">
    <property type="protein sequence ID" value="CAG8797850.1"/>
    <property type="molecule type" value="Genomic_DNA"/>
</dbReference>
<evidence type="ECO:0000313" key="2">
    <source>
        <dbReference type="EMBL" id="CAG8797850.1"/>
    </source>
</evidence>
<evidence type="ECO:0000313" key="3">
    <source>
        <dbReference type="Proteomes" id="UP000789396"/>
    </source>
</evidence>
<dbReference type="AlphaFoldDB" id="A0A9N9JYC5"/>
<comment type="caution">
    <text evidence="2">The sequence shown here is derived from an EMBL/GenBank/DDBJ whole genome shotgun (WGS) entry which is preliminary data.</text>
</comment>
<feature type="non-terminal residue" evidence="2">
    <location>
        <position position="1"/>
    </location>
</feature>
<evidence type="ECO:0000256" key="1">
    <source>
        <dbReference type="SAM" id="MobiDB-lite"/>
    </source>
</evidence>
<gene>
    <name evidence="2" type="ORF">RFULGI_LOCUS17417</name>
</gene>
<feature type="compositionally biased region" description="Basic residues" evidence="1">
    <location>
        <begin position="13"/>
        <end position="25"/>
    </location>
</feature>